<dbReference type="AlphaFoldDB" id="A0A395VAZ1"/>
<comment type="subcellular location">
    <subcellularLocation>
        <location evidence="1">Cell membrane</location>
        <topology evidence="1">Multi-pass membrane protein</topology>
    </subcellularLocation>
</comment>
<feature type="transmembrane region" description="Helical" evidence="8">
    <location>
        <begin position="216"/>
        <end position="234"/>
    </location>
</feature>
<dbReference type="InterPro" id="IPR011606">
    <property type="entry name" value="Brnchd-chn_aa_trnsp_permease"/>
</dbReference>
<dbReference type="GO" id="GO:0005886">
    <property type="term" value="C:plasma membrane"/>
    <property type="evidence" value="ECO:0007669"/>
    <property type="project" value="UniProtKB-SubCell"/>
</dbReference>
<reference evidence="9 10" key="1">
    <citation type="submission" date="2018-08" db="EMBL/GenBank/DDBJ databases">
        <title>A genome reference for cultivated species of the human gut microbiota.</title>
        <authorList>
            <person name="Zou Y."/>
            <person name="Xue W."/>
            <person name="Luo G."/>
        </authorList>
    </citation>
    <scope>NUCLEOTIDE SEQUENCE [LARGE SCALE GENOMIC DNA]</scope>
    <source>
        <strain evidence="9 10">AF22-12AC</strain>
    </source>
</reference>
<evidence type="ECO:0000313" key="9">
    <source>
        <dbReference type="EMBL" id="RGS42563.1"/>
    </source>
</evidence>
<evidence type="ECO:0000256" key="2">
    <source>
        <dbReference type="ARBA" id="ARBA00010735"/>
    </source>
</evidence>
<evidence type="ECO:0000256" key="5">
    <source>
        <dbReference type="ARBA" id="ARBA00022692"/>
    </source>
</evidence>
<sequence>MKTKQAEQKGTYLRAFRAAFPYTVPVLTGYLFIGMAFGVMIQEKGYNFLWAMLMSLVIYAGSGQYLAVNFFAPGVSLFNVIFMEFMVNIRHIFYGLSLLERFSEMGKKRLYMIFSLTDETYSLFFVTKVPKDVKEEQFLFAIAVLDQSYWIIGSGIGALLGNVLPFSAEGIDFAMTALFVVIMVEQWMEKQNRPSVVIGLVCGLVCRLVFGADNFILPTMICVMVILLSCKKIFDKMIPEDGKEGGEPECQ</sequence>
<dbReference type="PANTHER" id="PTHR34979">
    <property type="entry name" value="INNER MEMBRANE PROTEIN YGAZ"/>
    <property type="match status" value="1"/>
</dbReference>
<evidence type="ECO:0000313" key="10">
    <source>
        <dbReference type="Proteomes" id="UP000266172"/>
    </source>
</evidence>
<organism evidence="9 10">
    <name type="scientific">Roseburia hominis</name>
    <dbReference type="NCBI Taxonomy" id="301301"/>
    <lineage>
        <taxon>Bacteria</taxon>
        <taxon>Bacillati</taxon>
        <taxon>Bacillota</taxon>
        <taxon>Clostridia</taxon>
        <taxon>Lachnospirales</taxon>
        <taxon>Lachnospiraceae</taxon>
        <taxon>Roseburia</taxon>
    </lineage>
</organism>
<evidence type="ECO:0000256" key="7">
    <source>
        <dbReference type="ARBA" id="ARBA00023136"/>
    </source>
</evidence>
<dbReference type="EMBL" id="QRVL01000001">
    <property type="protein sequence ID" value="RGS42563.1"/>
    <property type="molecule type" value="Genomic_DNA"/>
</dbReference>
<dbReference type="PANTHER" id="PTHR34979:SF1">
    <property type="entry name" value="INNER MEMBRANE PROTEIN YGAZ"/>
    <property type="match status" value="1"/>
</dbReference>
<evidence type="ECO:0000256" key="1">
    <source>
        <dbReference type="ARBA" id="ARBA00004651"/>
    </source>
</evidence>
<name>A0A395VAZ1_9FIRM</name>
<accession>A0A395VAZ1</accession>
<proteinExistence type="inferred from homology"/>
<protein>
    <submittedName>
        <fullName evidence="9">Branched-chain amino acid ABC transporter permease</fullName>
    </submittedName>
</protein>
<keyword evidence="4" id="KW-1003">Cell membrane</keyword>
<evidence type="ECO:0000256" key="6">
    <source>
        <dbReference type="ARBA" id="ARBA00022989"/>
    </source>
</evidence>
<feature type="transmembrane region" description="Helical" evidence="8">
    <location>
        <begin position="138"/>
        <end position="160"/>
    </location>
</feature>
<comment type="similarity">
    <text evidence="2">Belongs to the AzlC family.</text>
</comment>
<evidence type="ECO:0000256" key="3">
    <source>
        <dbReference type="ARBA" id="ARBA00022448"/>
    </source>
</evidence>
<dbReference type="GO" id="GO:1903785">
    <property type="term" value="P:L-valine transmembrane transport"/>
    <property type="evidence" value="ECO:0007669"/>
    <property type="project" value="TreeGrafter"/>
</dbReference>
<keyword evidence="6 8" id="KW-1133">Transmembrane helix</keyword>
<dbReference type="RefSeq" id="WP_118096764.1">
    <property type="nucleotide sequence ID" value="NZ_DBFVHP010000034.1"/>
</dbReference>
<evidence type="ECO:0000256" key="8">
    <source>
        <dbReference type="SAM" id="Phobius"/>
    </source>
</evidence>
<dbReference type="Pfam" id="PF03591">
    <property type="entry name" value="AzlC"/>
    <property type="match status" value="1"/>
</dbReference>
<keyword evidence="5 8" id="KW-0812">Transmembrane</keyword>
<feature type="transmembrane region" description="Helical" evidence="8">
    <location>
        <begin position="48"/>
        <end position="71"/>
    </location>
</feature>
<evidence type="ECO:0000256" key="4">
    <source>
        <dbReference type="ARBA" id="ARBA00022475"/>
    </source>
</evidence>
<gene>
    <name evidence="9" type="ORF">DWX93_04445</name>
</gene>
<keyword evidence="3" id="KW-0813">Transport</keyword>
<dbReference type="Proteomes" id="UP000266172">
    <property type="component" value="Unassembled WGS sequence"/>
</dbReference>
<keyword evidence="7 8" id="KW-0472">Membrane</keyword>
<comment type="caution">
    <text evidence="9">The sequence shown here is derived from an EMBL/GenBank/DDBJ whole genome shotgun (WGS) entry which is preliminary data.</text>
</comment>
<feature type="transmembrane region" description="Helical" evidence="8">
    <location>
        <begin position="20"/>
        <end position="41"/>
    </location>
</feature>